<proteinExistence type="predicted"/>
<organism evidence="1 2">
    <name type="scientific">Ameca splendens</name>
    <dbReference type="NCBI Taxonomy" id="208324"/>
    <lineage>
        <taxon>Eukaryota</taxon>
        <taxon>Metazoa</taxon>
        <taxon>Chordata</taxon>
        <taxon>Craniata</taxon>
        <taxon>Vertebrata</taxon>
        <taxon>Euteleostomi</taxon>
        <taxon>Actinopterygii</taxon>
        <taxon>Neopterygii</taxon>
        <taxon>Teleostei</taxon>
        <taxon>Neoteleostei</taxon>
        <taxon>Acanthomorphata</taxon>
        <taxon>Ovalentaria</taxon>
        <taxon>Atherinomorphae</taxon>
        <taxon>Cyprinodontiformes</taxon>
        <taxon>Goodeidae</taxon>
        <taxon>Ameca</taxon>
    </lineage>
</organism>
<protein>
    <submittedName>
        <fullName evidence="1">Uncharacterized protein</fullName>
    </submittedName>
</protein>
<reference evidence="1 2" key="1">
    <citation type="submission" date="2021-06" db="EMBL/GenBank/DDBJ databases">
        <authorList>
            <person name="Palmer J.M."/>
        </authorList>
    </citation>
    <scope>NUCLEOTIDE SEQUENCE [LARGE SCALE GENOMIC DNA]</scope>
    <source>
        <strain evidence="1 2">AS_MEX2019</strain>
        <tissue evidence="1">Muscle</tissue>
    </source>
</reference>
<gene>
    <name evidence="1" type="ORF">AMECASPLE_039007</name>
</gene>
<comment type="caution">
    <text evidence="1">The sequence shown here is derived from an EMBL/GenBank/DDBJ whole genome shotgun (WGS) entry which is preliminary data.</text>
</comment>
<dbReference type="Proteomes" id="UP001469553">
    <property type="component" value="Unassembled WGS sequence"/>
</dbReference>
<evidence type="ECO:0000313" key="2">
    <source>
        <dbReference type="Proteomes" id="UP001469553"/>
    </source>
</evidence>
<accession>A0ABV0Y8R0</accession>
<name>A0ABV0Y8R0_9TELE</name>
<evidence type="ECO:0000313" key="1">
    <source>
        <dbReference type="EMBL" id="MEQ2290014.1"/>
    </source>
</evidence>
<sequence>MPSLGGVPGTSQGTAQNTLRGLCLSAGLGTPWAPPGGGVWGERRLGVSAAPTTWSQIAEDDEYEIYHVINLMTSKFMDSNFHRGDVNHMLVFTALNFTMFSISHLQFISS</sequence>
<dbReference type="EMBL" id="JAHRIP010026467">
    <property type="protein sequence ID" value="MEQ2290014.1"/>
    <property type="molecule type" value="Genomic_DNA"/>
</dbReference>
<keyword evidence="2" id="KW-1185">Reference proteome</keyword>